<gene>
    <name evidence="1" type="ORF">BLA29_004283</name>
</gene>
<dbReference type="Proteomes" id="UP000194236">
    <property type="component" value="Unassembled WGS sequence"/>
</dbReference>
<accession>A0A1Y3AX97</accession>
<dbReference type="EMBL" id="MUJZ01059336">
    <property type="protein sequence ID" value="OTF71775.1"/>
    <property type="molecule type" value="Genomic_DNA"/>
</dbReference>
<comment type="caution">
    <text evidence="1">The sequence shown here is derived from an EMBL/GenBank/DDBJ whole genome shotgun (WGS) entry which is preliminary data.</text>
</comment>
<evidence type="ECO:0000313" key="1">
    <source>
        <dbReference type="EMBL" id="OTF71775.1"/>
    </source>
</evidence>
<name>A0A1Y3AX97_EURMA</name>
<proteinExistence type="predicted"/>
<keyword evidence="2" id="KW-1185">Reference proteome</keyword>
<protein>
    <submittedName>
        <fullName evidence="1">Uncharacterized protein</fullName>
    </submittedName>
</protein>
<sequence>MLVQRSSFSFCPEESLLPSLLDVVVTNGVGFDDAVPVVVVVVVVTSEVVPFPQLIAVETIDVEIVDDKVDTGEENGDTCKGGGDDTVVNVVCDVVVGVVFVMDVVCWLGIIDLSDVLLYSDVSDFPIFCSFSSSSLFN</sequence>
<organism evidence="1 2">
    <name type="scientific">Euroglyphus maynei</name>
    <name type="common">Mayne's house dust mite</name>
    <dbReference type="NCBI Taxonomy" id="6958"/>
    <lineage>
        <taxon>Eukaryota</taxon>
        <taxon>Metazoa</taxon>
        <taxon>Ecdysozoa</taxon>
        <taxon>Arthropoda</taxon>
        <taxon>Chelicerata</taxon>
        <taxon>Arachnida</taxon>
        <taxon>Acari</taxon>
        <taxon>Acariformes</taxon>
        <taxon>Sarcoptiformes</taxon>
        <taxon>Astigmata</taxon>
        <taxon>Psoroptidia</taxon>
        <taxon>Analgoidea</taxon>
        <taxon>Pyroglyphidae</taxon>
        <taxon>Pyroglyphinae</taxon>
        <taxon>Euroglyphus</taxon>
    </lineage>
</organism>
<dbReference type="AlphaFoldDB" id="A0A1Y3AX97"/>
<evidence type="ECO:0000313" key="2">
    <source>
        <dbReference type="Proteomes" id="UP000194236"/>
    </source>
</evidence>
<reference evidence="1 2" key="1">
    <citation type="submission" date="2017-03" db="EMBL/GenBank/DDBJ databases">
        <title>Genome Survey of Euroglyphus maynei.</title>
        <authorList>
            <person name="Arlian L.G."/>
            <person name="Morgan M.S."/>
            <person name="Rider S.D."/>
        </authorList>
    </citation>
    <scope>NUCLEOTIDE SEQUENCE [LARGE SCALE GENOMIC DNA]</scope>
    <source>
        <strain evidence="1">Arlian Lab</strain>
        <tissue evidence="1">Whole body</tissue>
    </source>
</reference>